<name>A0A375YUU7_MYCSH</name>
<proteinExistence type="inferred from homology"/>
<dbReference type="RefSeq" id="WP_113963154.1">
    <property type="nucleotide sequence ID" value="NZ_UEGW01000001.1"/>
</dbReference>
<dbReference type="GO" id="GO:0004721">
    <property type="term" value="F:phosphoprotein phosphatase activity"/>
    <property type="evidence" value="ECO:0007669"/>
    <property type="project" value="InterPro"/>
</dbReference>
<organism evidence="3 4">
    <name type="scientific">Mycobacterium shimoidei</name>
    <dbReference type="NCBI Taxonomy" id="29313"/>
    <lineage>
        <taxon>Bacteria</taxon>
        <taxon>Bacillati</taxon>
        <taxon>Actinomycetota</taxon>
        <taxon>Actinomycetes</taxon>
        <taxon>Mycobacteriales</taxon>
        <taxon>Mycobacteriaceae</taxon>
        <taxon>Mycobacterium</taxon>
    </lineage>
</organism>
<evidence type="ECO:0000313" key="3">
    <source>
        <dbReference type="EMBL" id="SRX92701.1"/>
    </source>
</evidence>
<dbReference type="PANTHER" id="PTHR31126:SF1">
    <property type="entry name" value="TYROSINE SPECIFIC PROTEIN PHOSPHATASES DOMAIN-CONTAINING PROTEIN"/>
    <property type="match status" value="1"/>
</dbReference>
<dbReference type="InterPro" id="IPR026893">
    <property type="entry name" value="Tyr/Ser_Pase_IphP-type"/>
</dbReference>
<dbReference type="EMBL" id="UEGW01000001">
    <property type="protein sequence ID" value="SRX92701.1"/>
    <property type="molecule type" value="Genomic_DNA"/>
</dbReference>
<dbReference type="AlphaFoldDB" id="A0A375YUU7"/>
<dbReference type="Pfam" id="PF13350">
    <property type="entry name" value="Y_phosphatase3"/>
    <property type="match status" value="1"/>
</dbReference>
<evidence type="ECO:0000313" key="4">
    <source>
        <dbReference type="Proteomes" id="UP000252015"/>
    </source>
</evidence>
<keyword evidence="4" id="KW-1185">Reference proteome</keyword>
<dbReference type="PANTHER" id="PTHR31126">
    <property type="entry name" value="TYROSINE-PROTEIN PHOSPHATASE"/>
    <property type="match status" value="1"/>
</dbReference>
<evidence type="ECO:0000256" key="1">
    <source>
        <dbReference type="ARBA" id="ARBA00009580"/>
    </source>
</evidence>
<dbReference type="SUPFAM" id="SSF52799">
    <property type="entry name" value="(Phosphotyrosine protein) phosphatases II"/>
    <property type="match status" value="1"/>
</dbReference>
<dbReference type="InterPro" id="IPR000387">
    <property type="entry name" value="Tyr_Pase_dom"/>
</dbReference>
<accession>A0A375YUU7</accession>
<gene>
    <name evidence="3" type="ORF">MSP7336_00927</name>
</gene>
<protein>
    <submittedName>
        <fullName evidence="3">Phosphotyrosine protein phosphatase PTPB (Protein-tyrosine-phosphatase) (PTPase) [Mycobacterium tuberculosis H37Rv]</fullName>
    </submittedName>
</protein>
<dbReference type="STRING" id="29313.BHQ16_01485"/>
<reference evidence="3 4" key="1">
    <citation type="submission" date="2018-05" db="EMBL/GenBank/DDBJ databases">
        <authorList>
            <consortium name="IHU Genomes"/>
        </authorList>
    </citation>
    <scope>NUCLEOTIDE SEQUENCE [LARGE SCALE GENOMIC DNA]</scope>
    <source>
        <strain evidence="3 4">P7336</strain>
    </source>
</reference>
<feature type="domain" description="Tyrosine specific protein phosphatases" evidence="2">
    <location>
        <begin position="134"/>
        <end position="208"/>
    </location>
</feature>
<dbReference type="PROSITE" id="PS50056">
    <property type="entry name" value="TYR_PHOSPHATASE_2"/>
    <property type="match status" value="1"/>
</dbReference>
<comment type="similarity">
    <text evidence="1">Belongs to the protein-tyrosine phosphatase family.</text>
</comment>
<dbReference type="Proteomes" id="UP000252015">
    <property type="component" value="Unassembled WGS sequence"/>
</dbReference>
<sequence>MATEIVELSGAVNFRDVGLSVGIRPGRLFRSGELSQLDDDGRRALRELGITDVADLRSRREVERRGPGRVPNGVAIHLLPIPDLATEESESVAPHEHAWQRMLTEKPSDQSVAEAAARFMIDEYQRFPTYNGAQHALRRVVSLLASGRPVLAHCFAGKDRTGFMIATVLEAIGLDRDAVVADYLRSNDAAAALRTRILEMIEQRADTELTPEVMTFTQARLSDEVLGVRAEYLDAARRTIDEKFGSLGGYLRDSGVTADDVDALRAALLG</sequence>
<dbReference type="InterPro" id="IPR029021">
    <property type="entry name" value="Prot-tyrosine_phosphatase-like"/>
</dbReference>
<evidence type="ECO:0000259" key="2">
    <source>
        <dbReference type="PROSITE" id="PS50056"/>
    </source>
</evidence>
<dbReference type="Gene3D" id="3.90.190.10">
    <property type="entry name" value="Protein tyrosine phosphatase superfamily"/>
    <property type="match status" value="1"/>
</dbReference>